<evidence type="ECO:0000313" key="6">
    <source>
        <dbReference type="EMBL" id="CAF1202873.1"/>
    </source>
</evidence>
<keyword evidence="4 5" id="KW-0472">Membrane</keyword>
<evidence type="ECO:0000313" key="8">
    <source>
        <dbReference type="EMBL" id="CAF4012573.1"/>
    </source>
</evidence>
<keyword evidence="2 5" id="KW-0812">Transmembrane</keyword>
<proteinExistence type="predicted"/>
<dbReference type="Pfam" id="PF00822">
    <property type="entry name" value="PMP22_Claudin"/>
    <property type="match status" value="1"/>
</dbReference>
<dbReference type="Proteomes" id="UP000677228">
    <property type="component" value="Unassembled WGS sequence"/>
</dbReference>
<dbReference type="PANTHER" id="PTHR10671">
    <property type="entry name" value="EPITHELIAL MEMBRANE PROTEIN-RELATED"/>
    <property type="match status" value="1"/>
</dbReference>
<evidence type="ECO:0000256" key="2">
    <source>
        <dbReference type="ARBA" id="ARBA00022692"/>
    </source>
</evidence>
<accession>A0A815IEZ2</accession>
<dbReference type="GO" id="GO:0005886">
    <property type="term" value="C:plasma membrane"/>
    <property type="evidence" value="ECO:0007669"/>
    <property type="project" value="TreeGrafter"/>
</dbReference>
<evidence type="ECO:0000256" key="4">
    <source>
        <dbReference type="ARBA" id="ARBA00023136"/>
    </source>
</evidence>
<feature type="transmembrane region" description="Helical" evidence="5">
    <location>
        <begin position="66"/>
        <end position="89"/>
    </location>
</feature>
<dbReference type="EMBL" id="CAJNOK010014346">
    <property type="protein sequence ID" value="CAF1202873.1"/>
    <property type="molecule type" value="Genomic_DNA"/>
</dbReference>
<organism evidence="7 10">
    <name type="scientific">Didymodactylos carnosus</name>
    <dbReference type="NCBI Taxonomy" id="1234261"/>
    <lineage>
        <taxon>Eukaryota</taxon>
        <taxon>Metazoa</taxon>
        <taxon>Spiralia</taxon>
        <taxon>Gnathifera</taxon>
        <taxon>Rotifera</taxon>
        <taxon>Eurotatoria</taxon>
        <taxon>Bdelloidea</taxon>
        <taxon>Philodinida</taxon>
        <taxon>Philodinidae</taxon>
        <taxon>Didymodactylos</taxon>
    </lineage>
</organism>
<dbReference type="InterPro" id="IPR004031">
    <property type="entry name" value="PMP22/EMP/MP20/Claudin"/>
</dbReference>
<evidence type="ECO:0000256" key="1">
    <source>
        <dbReference type="ARBA" id="ARBA00004141"/>
    </source>
</evidence>
<dbReference type="Proteomes" id="UP000663829">
    <property type="component" value="Unassembled WGS sequence"/>
</dbReference>
<sequence length="179" mass="18668">MQRSRTLLIPALVLTILALIFVIVGVATPSWIVSNGDPSAEFGLFKYCATSGVDGRCIEKTIVTPAALAIVGLILTLVSVLTLLVVLVIQKLPRLFSILPIIFLVAASIFILAAIVRYFPSLIAELASNPAVRQTAGTGDPPSNEISYSLALIITALVLLIISSVLGALAAGGLIFGAE</sequence>
<feature type="transmembrane region" description="Helical" evidence="5">
    <location>
        <begin position="96"/>
        <end position="119"/>
    </location>
</feature>
<reference evidence="7" key="1">
    <citation type="submission" date="2021-02" db="EMBL/GenBank/DDBJ databases">
        <authorList>
            <person name="Nowell W R."/>
        </authorList>
    </citation>
    <scope>NUCLEOTIDE SEQUENCE</scope>
</reference>
<feature type="transmembrane region" description="Helical" evidence="5">
    <location>
        <begin position="150"/>
        <end position="176"/>
    </location>
</feature>
<dbReference type="EMBL" id="CAJOBC010072315">
    <property type="protein sequence ID" value="CAF4246807.1"/>
    <property type="molecule type" value="Genomic_DNA"/>
</dbReference>
<keyword evidence="10" id="KW-1185">Reference proteome</keyword>
<dbReference type="InterPro" id="IPR050579">
    <property type="entry name" value="PMP-22/EMP/MP20-like"/>
</dbReference>
<name>A0A815IEZ2_9BILA</name>
<keyword evidence="3 5" id="KW-1133">Transmembrane helix</keyword>
<evidence type="ECO:0000313" key="10">
    <source>
        <dbReference type="Proteomes" id="UP000663829"/>
    </source>
</evidence>
<comment type="subcellular location">
    <subcellularLocation>
        <location evidence="1">Membrane</location>
        <topology evidence="1">Multi-pass membrane protein</topology>
    </subcellularLocation>
</comment>
<evidence type="ECO:0000313" key="9">
    <source>
        <dbReference type="EMBL" id="CAF4246807.1"/>
    </source>
</evidence>
<comment type="caution">
    <text evidence="7">The sequence shown here is derived from an EMBL/GenBank/DDBJ whole genome shotgun (WGS) entry which is preliminary data.</text>
</comment>
<evidence type="ECO:0000256" key="3">
    <source>
        <dbReference type="ARBA" id="ARBA00022989"/>
    </source>
</evidence>
<dbReference type="EMBL" id="CAJNOQ010015621">
    <property type="protein sequence ID" value="CAF1365065.1"/>
    <property type="molecule type" value="Genomic_DNA"/>
</dbReference>
<evidence type="ECO:0000256" key="5">
    <source>
        <dbReference type="SAM" id="Phobius"/>
    </source>
</evidence>
<dbReference type="Proteomes" id="UP000682733">
    <property type="component" value="Unassembled WGS sequence"/>
</dbReference>
<evidence type="ECO:0000313" key="7">
    <source>
        <dbReference type="EMBL" id="CAF1365065.1"/>
    </source>
</evidence>
<dbReference type="PANTHER" id="PTHR10671:SF108">
    <property type="entry name" value="CLAUDIN FAMILY PROTEIN-RELATED"/>
    <property type="match status" value="1"/>
</dbReference>
<gene>
    <name evidence="7" type="ORF">GPM918_LOCUS31574</name>
    <name evidence="6" type="ORF">OVA965_LOCUS24072</name>
    <name evidence="9" type="ORF">SRO942_LOCUS32225</name>
    <name evidence="8" type="ORF">TMI583_LOCUS24791</name>
</gene>
<protein>
    <submittedName>
        <fullName evidence="7">Uncharacterized protein</fullName>
    </submittedName>
</protein>
<dbReference type="EMBL" id="CAJOBA010035878">
    <property type="protein sequence ID" value="CAF4012573.1"/>
    <property type="molecule type" value="Genomic_DNA"/>
</dbReference>
<dbReference type="Gene3D" id="1.20.140.150">
    <property type="match status" value="1"/>
</dbReference>
<feature type="transmembrane region" description="Helical" evidence="5">
    <location>
        <begin position="7"/>
        <end position="32"/>
    </location>
</feature>
<dbReference type="Proteomes" id="UP000681722">
    <property type="component" value="Unassembled WGS sequence"/>
</dbReference>
<dbReference type="AlphaFoldDB" id="A0A815IEZ2"/>